<dbReference type="AlphaFoldDB" id="A0A9K3JQE0"/>
<comment type="caution">
    <text evidence="1">The sequence shown here is derived from an EMBL/GenBank/DDBJ whole genome shotgun (WGS) entry which is preliminary data.</text>
</comment>
<dbReference type="Proteomes" id="UP000215914">
    <property type="component" value="Unassembled WGS sequence"/>
</dbReference>
<reference evidence="1" key="1">
    <citation type="journal article" date="2017" name="Nature">
        <title>The sunflower genome provides insights into oil metabolism, flowering and Asterid evolution.</title>
        <authorList>
            <person name="Badouin H."/>
            <person name="Gouzy J."/>
            <person name="Grassa C.J."/>
            <person name="Murat F."/>
            <person name="Staton S.E."/>
            <person name="Cottret L."/>
            <person name="Lelandais-Briere C."/>
            <person name="Owens G.L."/>
            <person name="Carrere S."/>
            <person name="Mayjonade B."/>
            <person name="Legrand L."/>
            <person name="Gill N."/>
            <person name="Kane N.C."/>
            <person name="Bowers J.E."/>
            <person name="Hubner S."/>
            <person name="Bellec A."/>
            <person name="Berard A."/>
            <person name="Berges H."/>
            <person name="Blanchet N."/>
            <person name="Boniface M.C."/>
            <person name="Brunel D."/>
            <person name="Catrice O."/>
            <person name="Chaidir N."/>
            <person name="Claudel C."/>
            <person name="Donnadieu C."/>
            <person name="Faraut T."/>
            <person name="Fievet G."/>
            <person name="Helmstetter N."/>
            <person name="King M."/>
            <person name="Knapp S.J."/>
            <person name="Lai Z."/>
            <person name="Le Paslier M.C."/>
            <person name="Lippi Y."/>
            <person name="Lorenzon L."/>
            <person name="Mandel J.R."/>
            <person name="Marage G."/>
            <person name="Marchand G."/>
            <person name="Marquand E."/>
            <person name="Bret-Mestries E."/>
            <person name="Morien E."/>
            <person name="Nambeesan S."/>
            <person name="Nguyen T."/>
            <person name="Pegot-Espagnet P."/>
            <person name="Pouilly N."/>
            <person name="Raftis F."/>
            <person name="Sallet E."/>
            <person name="Schiex T."/>
            <person name="Thomas J."/>
            <person name="Vandecasteele C."/>
            <person name="Vares D."/>
            <person name="Vear F."/>
            <person name="Vautrin S."/>
            <person name="Crespi M."/>
            <person name="Mangin B."/>
            <person name="Burke J.M."/>
            <person name="Salse J."/>
            <person name="Munos S."/>
            <person name="Vincourt P."/>
            <person name="Rieseberg L.H."/>
            <person name="Langlade N.B."/>
        </authorList>
    </citation>
    <scope>NUCLEOTIDE SEQUENCE</scope>
    <source>
        <tissue evidence="1">Leaves</tissue>
    </source>
</reference>
<sequence length="49" mass="5344">MSTTNETCVITEQENTKESTSFSLSRVVTVVASGLGLPNIRENIVNLLF</sequence>
<keyword evidence="2" id="KW-1185">Reference proteome</keyword>
<accession>A0A9K3JQE0</accession>
<dbReference type="Gramene" id="mRNA:HanXRQr2_Chr02g0069091">
    <property type="protein sequence ID" value="CDS:HanXRQr2_Chr02g0069091.1"/>
    <property type="gene ID" value="HanXRQr2_Chr02g0069091"/>
</dbReference>
<reference evidence="1" key="2">
    <citation type="submission" date="2020-06" db="EMBL/GenBank/DDBJ databases">
        <title>Helianthus annuus Genome sequencing and assembly Release 2.</title>
        <authorList>
            <person name="Gouzy J."/>
            <person name="Langlade N."/>
            <person name="Munos S."/>
        </authorList>
    </citation>
    <scope>NUCLEOTIDE SEQUENCE</scope>
    <source>
        <tissue evidence="1">Leaves</tissue>
    </source>
</reference>
<proteinExistence type="predicted"/>
<gene>
    <name evidence="1" type="ORF">HanXRQr2_Chr02g0069091</name>
</gene>
<name>A0A9K3JQE0_HELAN</name>
<organism evidence="1 2">
    <name type="scientific">Helianthus annuus</name>
    <name type="common">Common sunflower</name>
    <dbReference type="NCBI Taxonomy" id="4232"/>
    <lineage>
        <taxon>Eukaryota</taxon>
        <taxon>Viridiplantae</taxon>
        <taxon>Streptophyta</taxon>
        <taxon>Embryophyta</taxon>
        <taxon>Tracheophyta</taxon>
        <taxon>Spermatophyta</taxon>
        <taxon>Magnoliopsida</taxon>
        <taxon>eudicotyledons</taxon>
        <taxon>Gunneridae</taxon>
        <taxon>Pentapetalae</taxon>
        <taxon>asterids</taxon>
        <taxon>campanulids</taxon>
        <taxon>Asterales</taxon>
        <taxon>Asteraceae</taxon>
        <taxon>Asteroideae</taxon>
        <taxon>Heliantheae alliance</taxon>
        <taxon>Heliantheae</taxon>
        <taxon>Helianthus</taxon>
    </lineage>
</organism>
<dbReference type="EMBL" id="MNCJ02000317">
    <property type="protein sequence ID" value="KAF5818697.1"/>
    <property type="molecule type" value="Genomic_DNA"/>
</dbReference>
<evidence type="ECO:0000313" key="1">
    <source>
        <dbReference type="EMBL" id="KAF5818697.1"/>
    </source>
</evidence>
<evidence type="ECO:0000313" key="2">
    <source>
        <dbReference type="Proteomes" id="UP000215914"/>
    </source>
</evidence>
<protein>
    <submittedName>
        <fullName evidence="1">Uncharacterized protein</fullName>
    </submittedName>
</protein>